<gene>
    <name evidence="9" type="ORF">TNIN_170521</name>
</gene>
<evidence type="ECO:0000256" key="2">
    <source>
        <dbReference type="ARBA" id="ARBA00022723"/>
    </source>
</evidence>
<evidence type="ECO:0000256" key="7">
    <source>
        <dbReference type="PROSITE-ProRule" id="PRU00042"/>
    </source>
</evidence>
<dbReference type="GO" id="GO:0005634">
    <property type="term" value="C:nucleus"/>
    <property type="evidence" value="ECO:0007669"/>
    <property type="project" value="UniProtKB-SubCell"/>
</dbReference>
<comment type="subcellular location">
    <subcellularLocation>
        <location evidence="1">Nucleus</location>
    </subcellularLocation>
</comment>
<dbReference type="InterPro" id="IPR050331">
    <property type="entry name" value="Zinc_finger"/>
</dbReference>
<dbReference type="InterPro" id="IPR013087">
    <property type="entry name" value="Znf_C2H2_type"/>
</dbReference>
<evidence type="ECO:0000256" key="1">
    <source>
        <dbReference type="ARBA" id="ARBA00004123"/>
    </source>
</evidence>
<evidence type="ECO:0000313" key="9">
    <source>
        <dbReference type="EMBL" id="GFS66744.1"/>
    </source>
</evidence>
<evidence type="ECO:0000256" key="4">
    <source>
        <dbReference type="ARBA" id="ARBA00022771"/>
    </source>
</evidence>
<dbReference type="PROSITE" id="PS50157">
    <property type="entry name" value="ZINC_FINGER_C2H2_2"/>
    <property type="match status" value="1"/>
</dbReference>
<evidence type="ECO:0000256" key="6">
    <source>
        <dbReference type="ARBA" id="ARBA00023242"/>
    </source>
</evidence>
<proteinExistence type="predicted"/>
<evidence type="ECO:0000313" key="10">
    <source>
        <dbReference type="Proteomes" id="UP000886998"/>
    </source>
</evidence>
<evidence type="ECO:0000259" key="8">
    <source>
        <dbReference type="PROSITE" id="PS50157"/>
    </source>
</evidence>
<dbReference type="PANTHER" id="PTHR16515">
    <property type="entry name" value="PR DOMAIN ZINC FINGER PROTEIN"/>
    <property type="match status" value="1"/>
</dbReference>
<keyword evidence="4 7" id="KW-0863">Zinc-finger</keyword>
<sequence length="142" mass="16869">MLYSSYLFKIARVQWQKVRCIPLTKTLLTSVLIAEIQQKKQKRISFLLVFWDLAIHAHSVVPCLKLDSREKMKSTDTPLHRCGICAKAFPYSSQLLFHSFEHSNEWPYRYPVCQQSFAVRSRLERHKKQRNIVRKIHCSKCF</sequence>
<keyword evidence="5" id="KW-0862">Zinc</keyword>
<dbReference type="AlphaFoldDB" id="A0A8X6JXV2"/>
<dbReference type="SUPFAM" id="SSF57667">
    <property type="entry name" value="beta-beta-alpha zinc fingers"/>
    <property type="match status" value="1"/>
</dbReference>
<dbReference type="Proteomes" id="UP000886998">
    <property type="component" value="Unassembled WGS sequence"/>
</dbReference>
<accession>A0A8X6JXV2</accession>
<keyword evidence="10" id="KW-1185">Reference proteome</keyword>
<evidence type="ECO:0000256" key="5">
    <source>
        <dbReference type="ARBA" id="ARBA00022833"/>
    </source>
</evidence>
<dbReference type="PROSITE" id="PS00028">
    <property type="entry name" value="ZINC_FINGER_C2H2_1"/>
    <property type="match status" value="1"/>
</dbReference>
<keyword evidence="6" id="KW-0539">Nucleus</keyword>
<dbReference type="InterPro" id="IPR036236">
    <property type="entry name" value="Znf_C2H2_sf"/>
</dbReference>
<comment type="caution">
    <text evidence="9">The sequence shown here is derived from an EMBL/GenBank/DDBJ whole genome shotgun (WGS) entry which is preliminary data.</text>
</comment>
<dbReference type="GO" id="GO:0010468">
    <property type="term" value="P:regulation of gene expression"/>
    <property type="evidence" value="ECO:0007669"/>
    <property type="project" value="TreeGrafter"/>
</dbReference>
<dbReference type="Gene3D" id="3.30.160.60">
    <property type="entry name" value="Classic Zinc Finger"/>
    <property type="match status" value="1"/>
</dbReference>
<name>A0A8X6JXV2_9ARAC</name>
<protein>
    <recommendedName>
        <fullName evidence="8">C2H2-type domain-containing protein</fullName>
    </recommendedName>
</protein>
<dbReference type="EMBL" id="BMAV01028255">
    <property type="protein sequence ID" value="GFS66744.1"/>
    <property type="molecule type" value="Genomic_DNA"/>
</dbReference>
<organism evidence="9 10">
    <name type="scientific">Trichonephila inaurata madagascariensis</name>
    <dbReference type="NCBI Taxonomy" id="2747483"/>
    <lineage>
        <taxon>Eukaryota</taxon>
        <taxon>Metazoa</taxon>
        <taxon>Ecdysozoa</taxon>
        <taxon>Arthropoda</taxon>
        <taxon>Chelicerata</taxon>
        <taxon>Arachnida</taxon>
        <taxon>Araneae</taxon>
        <taxon>Araneomorphae</taxon>
        <taxon>Entelegynae</taxon>
        <taxon>Araneoidea</taxon>
        <taxon>Nephilidae</taxon>
        <taxon>Trichonephila</taxon>
        <taxon>Trichonephila inaurata</taxon>
    </lineage>
</organism>
<feature type="domain" description="C2H2-type" evidence="8">
    <location>
        <begin position="80"/>
        <end position="107"/>
    </location>
</feature>
<evidence type="ECO:0000256" key="3">
    <source>
        <dbReference type="ARBA" id="ARBA00022737"/>
    </source>
</evidence>
<dbReference type="PANTHER" id="PTHR16515:SF49">
    <property type="entry name" value="GASTRULA ZINC FINGER PROTEIN XLCGF49.1-LIKE-RELATED"/>
    <property type="match status" value="1"/>
</dbReference>
<reference evidence="9" key="1">
    <citation type="submission" date="2020-08" db="EMBL/GenBank/DDBJ databases">
        <title>Multicomponent nature underlies the extraordinary mechanical properties of spider dragline silk.</title>
        <authorList>
            <person name="Kono N."/>
            <person name="Nakamura H."/>
            <person name="Mori M."/>
            <person name="Yoshida Y."/>
            <person name="Ohtoshi R."/>
            <person name="Malay A.D."/>
            <person name="Moran D.A.P."/>
            <person name="Tomita M."/>
            <person name="Numata K."/>
            <person name="Arakawa K."/>
        </authorList>
    </citation>
    <scope>NUCLEOTIDE SEQUENCE</scope>
</reference>
<dbReference type="GO" id="GO:0008270">
    <property type="term" value="F:zinc ion binding"/>
    <property type="evidence" value="ECO:0007669"/>
    <property type="project" value="UniProtKB-KW"/>
</dbReference>
<keyword evidence="3" id="KW-0677">Repeat</keyword>
<dbReference type="OrthoDB" id="6077919at2759"/>
<keyword evidence="2" id="KW-0479">Metal-binding</keyword>